<proteinExistence type="predicted"/>
<evidence type="ECO:0000313" key="2">
    <source>
        <dbReference type="EMBL" id="KAH7117623.1"/>
    </source>
</evidence>
<feature type="region of interest" description="Disordered" evidence="1">
    <location>
        <begin position="282"/>
        <end position="307"/>
    </location>
</feature>
<feature type="compositionally biased region" description="Acidic residues" evidence="1">
    <location>
        <begin position="282"/>
        <end position="291"/>
    </location>
</feature>
<accession>A0A9P9DEE4</accession>
<comment type="caution">
    <text evidence="2">The sequence shown here is derived from an EMBL/GenBank/DDBJ whole genome shotgun (WGS) entry which is preliminary data.</text>
</comment>
<gene>
    <name evidence="2" type="ORF">B0J11DRAFT_583021</name>
</gene>
<name>A0A9P9DEE4_9PLEO</name>
<keyword evidence="3" id="KW-1185">Reference proteome</keyword>
<dbReference type="AlphaFoldDB" id="A0A9P9DEE4"/>
<dbReference type="EMBL" id="JAGMWT010000013">
    <property type="protein sequence ID" value="KAH7117623.1"/>
    <property type="molecule type" value="Genomic_DNA"/>
</dbReference>
<organism evidence="2 3">
    <name type="scientific">Dendryphion nanum</name>
    <dbReference type="NCBI Taxonomy" id="256645"/>
    <lineage>
        <taxon>Eukaryota</taxon>
        <taxon>Fungi</taxon>
        <taxon>Dikarya</taxon>
        <taxon>Ascomycota</taxon>
        <taxon>Pezizomycotina</taxon>
        <taxon>Dothideomycetes</taxon>
        <taxon>Pleosporomycetidae</taxon>
        <taxon>Pleosporales</taxon>
        <taxon>Torulaceae</taxon>
        <taxon>Dendryphion</taxon>
    </lineage>
</organism>
<sequence length="307" mass="34936">MPKVAKVPKSKAISVIFDTNTVRITVDHGDAINTIRQKILTAFNCPDSTLTVVDAKGNHVHLNWHHLKVSRPIYATITSRGSTFTPVNKSNATATPEQTKSFKLNQITKLWNLSDVTEVFPMAYAPRVRRSDDPSVADLDPELYTPALLEPEMWSGKFVELLYKFAMTMPESHTEAVEMILITVCERRNSVQHKERLVPGVTSGDILKAWEKKMAEYKQSGVELYSGGWLDDLDRMEKGKEVEKEEVNLESSEQRNSLEGGMRNMTLGKENVEEIEYMERTDEIEEPEPEEDGKAWHFVLPMRPKPM</sequence>
<evidence type="ECO:0000256" key="1">
    <source>
        <dbReference type="SAM" id="MobiDB-lite"/>
    </source>
</evidence>
<protein>
    <submittedName>
        <fullName evidence="2">Uncharacterized protein</fullName>
    </submittedName>
</protein>
<evidence type="ECO:0000313" key="3">
    <source>
        <dbReference type="Proteomes" id="UP000700596"/>
    </source>
</evidence>
<dbReference type="Proteomes" id="UP000700596">
    <property type="component" value="Unassembled WGS sequence"/>
</dbReference>
<reference evidence="2" key="1">
    <citation type="journal article" date="2021" name="Nat. Commun.">
        <title>Genetic determinants of endophytism in the Arabidopsis root mycobiome.</title>
        <authorList>
            <person name="Mesny F."/>
            <person name="Miyauchi S."/>
            <person name="Thiergart T."/>
            <person name="Pickel B."/>
            <person name="Atanasova L."/>
            <person name="Karlsson M."/>
            <person name="Huettel B."/>
            <person name="Barry K.W."/>
            <person name="Haridas S."/>
            <person name="Chen C."/>
            <person name="Bauer D."/>
            <person name="Andreopoulos W."/>
            <person name="Pangilinan J."/>
            <person name="LaButti K."/>
            <person name="Riley R."/>
            <person name="Lipzen A."/>
            <person name="Clum A."/>
            <person name="Drula E."/>
            <person name="Henrissat B."/>
            <person name="Kohler A."/>
            <person name="Grigoriev I.V."/>
            <person name="Martin F.M."/>
            <person name="Hacquard S."/>
        </authorList>
    </citation>
    <scope>NUCLEOTIDE SEQUENCE</scope>
    <source>
        <strain evidence="2">MPI-CAGE-CH-0243</strain>
    </source>
</reference>